<sequence>MNRTSFVAVIILVVVAIVVLLSSTFTVNQWQQALVLQFGQPRQAINEPGLHFKLPFIQNVIYFEKRVLNLDLAPAEMPTNDQKQVVVEAYAKYIIVDPLKFYQVVRDEGGLRGRVGPIINSNLRGEIGKVPMSEMLTARRAQFMQSITEAVNQAAQIYGVNVVDVRMKRVDLPDENSQAIFRRMQTQREQEARRLRAEGQRDGQKIKAEADKQQVVILADARRQAEVLRGEGDGEATGIYNEAYGKDPAFFDFYRSMQALTQGLDGSNTTYVGPATGDFFRYFGAEPGSPGAPAKP</sequence>
<proteinExistence type="inferred from homology"/>
<dbReference type="CDD" id="cd03405">
    <property type="entry name" value="SPFH_HflC"/>
    <property type="match status" value="1"/>
</dbReference>
<reference evidence="8 9" key="1">
    <citation type="submission" date="2019-08" db="EMBL/GenBank/DDBJ databases">
        <title>Hyperibacter terrae gen. nov., sp. nov. and Hyperibacter viscosus sp. nov., two new members in the family Rhodospirillaceae isolated from the rhizosphere of Hypericum perforatum.</title>
        <authorList>
            <person name="Noviana Z."/>
        </authorList>
    </citation>
    <scope>NUCLEOTIDE SEQUENCE [LARGE SCALE GENOMIC DNA]</scope>
    <source>
        <strain evidence="8 9">R5959</strain>
    </source>
</reference>
<organism evidence="8 9">
    <name type="scientific">Hypericibacter adhaerens</name>
    <dbReference type="NCBI Taxonomy" id="2602016"/>
    <lineage>
        <taxon>Bacteria</taxon>
        <taxon>Pseudomonadati</taxon>
        <taxon>Pseudomonadota</taxon>
        <taxon>Alphaproteobacteria</taxon>
        <taxon>Rhodospirillales</taxon>
        <taxon>Dongiaceae</taxon>
        <taxon>Hypericibacter</taxon>
    </lineage>
</organism>
<evidence type="ECO:0000256" key="6">
    <source>
        <dbReference type="PIRNR" id="PIRNR005651"/>
    </source>
</evidence>
<dbReference type="SUPFAM" id="SSF117892">
    <property type="entry name" value="Band 7/SPFH domain"/>
    <property type="match status" value="1"/>
</dbReference>
<comment type="similarity">
    <text evidence="2 6">Belongs to the band 7/mec-2 family. HflC subfamily.</text>
</comment>
<dbReference type="InterPro" id="IPR036013">
    <property type="entry name" value="Band_7/SPFH_dom_sf"/>
</dbReference>
<dbReference type="Proteomes" id="UP000325797">
    <property type="component" value="Chromosome"/>
</dbReference>
<comment type="function">
    <text evidence="6">HflC and HflK could regulate a protease.</text>
</comment>
<keyword evidence="5" id="KW-0472">Membrane</keyword>
<feature type="domain" description="Band 7" evidence="7">
    <location>
        <begin position="22"/>
        <end position="184"/>
    </location>
</feature>
<dbReference type="InterPro" id="IPR001107">
    <property type="entry name" value="Band_7"/>
</dbReference>
<protein>
    <recommendedName>
        <fullName evidence="6">Protein HflC</fullName>
    </recommendedName>
</protein>
<evidence type="ECO:0000259" key="7">
    <source>
        <dbReference type="SMART" id="SM00244"/>
    </source>
</evidence>
<accession>A0A5J6MV28</accession>
<dbReference type="PANTHER" id="PTHR42911:SF1">
    <property type="entry name" value="MODULATOR OF FTSH PROTEASE HFLC"/>
    <property type="match status" value="1"/>
</dbReference>
<dbReference type="InterPro" id="IPR001972">
    <property type="entry name" value="Stomatin_HflK_fam"/>
</dbReference>
<evidence type="ECO:0000256" key="5">
    <source>
        <dbReference type="ARBA" id="ARBA00023136"/>
    </source>
</evidence>
<dbReference type="EMBL" id="CP042582">
    <property type="protein sequence ID" value="QEX21289.1"/>
    <property type="molecule type" value="Genomic_DNA"/>
</dbReference>
<keyword evidence="4" id="KW-1133">Transmembrane helix</keyword>
<dbReference type="KEGG" id="hadh:FRZ61_12130"/>
<dbReference type="SMART" id="SM00244">
    <property type="entry name" value="PHB"/>
    <property type="match status" value="1"/>
</dbReference>
<keyword evidence="3" id="KW-0812">Transmembrane</keyword>
<evidence type="ECO:0000256" key="2">
    <source>
        <dbReference type="ARBA" id="ARBA00007862"/>
    </source>
</evidence>
<dbReference type="PANTHER" id="PTHR42911">
    <property type="entry name" value="MODULATOR OF FTSH PROTEASE HFLC"/>
    <property type="match status" value="1"/>
</dbReference>
<dbReference type="Gene3D" id="3.30.479.30">
    <property type="entry name" value="Band 7 domain"/>
    <property type="match status" value="1"/>
</dbReference>
<evidence type="ECO:0000256" key="4">
    <source>
        <dbReference type="ARBA" id="ARBA00022989"/>
    </source>
</evidence>
<keyword evidence="9" id="KW-1185">Reference proteome</keyword>
<dbReference type="InterPro" id="IPR010200">
    <property type="entry name" value="HflC"/>
</dbReference>
<dbReference type="AlphaFoldDB" id="A0A5J6MV28"/>
<evidence type="ECO:0000256" key="1">
    <source>
        <dbReference type="ARBA" id="ARBA00004167"/>
    </source>
</evidence>
<comment type="subcellular location">
    <subcellularLocation>
        <location evidence="1">Membrane</location>
        <topology evidence="1">Single-pass membrane protein</topology>
    </subcellularLocation>
</comment>
<name>A0A5J6MV28_9PROT</name>
<dbReference type="PRINTS" id="PR00721">
    <property type="entry name" value="STOMATIN"/>
</dbReference>
<evidence type="ECO:0000313" key="9">
    <source>
        <dbReference type="Proteomes" id="UP000325797"/>
    </source>
</evidence>
<gene>
    <name evidence="8" type="ORF">FRZ61_12130</name>
</gene>
<evidence type="ECO:0000313" key="8">
    <source>
        <dbReference type="EMBL" id="QEX21289.1"/>
    </source>
</evidence>
<dbReference type="RefSeq" id="WP_151115720.1">
    <property type="nucleotide sequence ID" value="NZ_CP042582.1"/>
</dbReference>
<evidence type="ECO:0000256" key="3">
    <source>
        <dbReference type="ARBA" id="ARBA00022692"/>
    </source>
</evidence>
<dbReference type="PIRSF" id="PIRSF005651">
    <property type="entry name" value="HflC"/>
    <property type="match status" value="1"/>
</dbReference>
<dbReference type="OrthoDB" id="9812991at2"/>
<dbReference type="GO" id="GO:0016020">
    <property type="term" value="C:membrane"/>
    <property type="evidence" value="ECO:0007669"/>
    <property type="project" value="UniProtKB-SubCell"/>
</dbReference>
<dbReference type="Pfam" id="PF01145">
    <property type="entry name" value="Band_7"/>
    <property type="match status" value="1"/>
</dbReference>